<reference evidence="1 2" key="1">
    <citation type="journal article" date="2023" name="Life. Sci Alliance">
        <title>Evolutionary insights into 3D genome organization and epigenetic landscape of Vigna mungo.</title>
        <authorList>
            <person name="Junaid A."/>
            <person name="Singh B."/>
            <person name="Bhatia S."/>
        </authorList>
    </citation>
    <scope>NUCLEOTIDE SEQUENCE [LARGE SCALE GENOMIC DNA]</scope>
    <source>
        <strain evidence="1">Urdbean</strain>
    </source>
</reference>
<gene>
    <name evidence="1" type="ORF">V8G54_011436</name>
</gene>
<dbReference type="AlphaFoldDB" id="A0AAQ3NRC1"/>
<dbReference type="EMBL" id="CP144697">
    <property type="protein sequence ID" value="WVZ13870.1"/>
    <property type="molecule type" value="Genomic_DNA"/>
</dbReference>
<organism evidence="1 2">
    <name type="scientific">Vigna mungo</name>
    <name type="common">Black gram</name>
    <name type="synonym">Phaseolus mungo</name>
    <dbReference type="NCBI Taxonomy" id="3915"/>
    <lineage>
        <taxon>Eukaryota</taxon>
        <taxon>Viridiplantae</taxon>
        <taxon>Streptophyta</taxon>
        <taxon>Embryophyta</taxon>
        <taxon>Tracheophyta</taxon>
        <taxon>Spermatophyta</taxon>
        <taxon>Magnoliopsida</taxon>
        <taxon>eudicotyledons</taxon>
        <taxon>Gunneridae</taxon>
        <taxon>Pentapetalae</taxon>
        <taxon>rosids</taxon>
        <taxon>fabids</taxon>
        <taxon>Fabales</taxon>
        <taxon>Fabaceae</taxon>
        <taxon>Papilionoideae</taxon>
        <taxon>50 kb inversion clade</taxon>
        <taxon>NPAAA clade</taxon>
        <taxon>indigoferoid/millettioid clade</taxon>
        <taxon>Phaseoleae</taxon>
        <taxon>Vigna</taxon>
    </lineage>
</organism>
<dbReference type="Proteomes" id="UP001374535">
    <property type="component" value="Chromosome 4"/>
</dbReference>
<sequence>MSHQNHSLASPLAVSPSFYPQITSPRNFKILLITPSVARTFLYMVLSSPLSPLRWHPWCVKQRHHMISGLLAHLCQGISQPPQVVKAASPHGVQRYPIQHHLHAFTEAEYKASASSSV</sequence>
<evidence type="ECO:0000313" key="2">
    <source>
        <dbReference type="Proteomes" id="UP001374535"/>
    </source>
</evidence>
<accession>A0AAQ3NRC1</accession>
<protein>
    <submittedName>
        <fullName evidence="1">Uncharacterized protein</fullName>
    </submittedName>
</protein>
<evidence type="ECO:0000313" key="1">
    <source>
        <dbReference type="EMBL" id="WVZ13870.1"/>
    </source>
</evidence>
<proteinExistence type="predicted"/>
<name>A0AAQ3NRC1_VIGMU</name>
<keyword evidence="2" id="KW-1185">Reference proteome</keyword>